<dbReference type="CDD" id="cd05398">
    <property type="entry name" value="NT_ClassII-CCAase"/>
    <property type="match status" value="1"/>
</dbReference>
<evidence type="ECO:0000259" key="11">
    <source>
        <dbReference type="Pfam" id="PF01743"/>
    </source>
</evidence>
<dbReference type="GO" id="GO:0001680">
    <property type="term" value="P:tRNA 3'-terminal CCA addition"/>
    <property type="evidence" value="ECO:0007669"/>
    <property type="project" value="InterPro"/>
</dbReference>
<dbReference type="InterPro" id="IPR012006">
    <property type="entry name" value="CCA_bact"/>
</dbReference>
<dbReference type="Pfam" id="PF01743">
    <property type="entry name" value="PolyA_pol"/>
    <property type="match status" value="1"/>
</dbReference>
<proteinExistence type="inferred from homology"/>
<keyword evidence="9" id="KW-0460">Magnesium</keyword>
<feature type="domain" description="tRNA nucleotidyltransferase/poly(A) polymerase RNA and SrmB- binding" evidence="12">
    <location>
        <begin position="150"/>
        <end position="211"/>
    </location>
</feature>
<name>A0A3B0Z8L3_9ZZZZ</name>
<feature type="domain" description="Poly A polymerase head" evidence="11">
    <location>
        <begin position="3"/>
        <end position="122"/>
    </location>
</feature>
<dbReference type="InterPro" id="IPR050124">
    <property type="entry name" value="tRNA_CCA-adding_enzyme"/>
</dbReference>
<keyword evidence="5" id="KW-0479">Metal-binding</keyword>
<evidence type="ECO:0000259" key="12">
    <source>
        <dbReference type="Pfam" id="PF12627"/>
    </source>
</evidence>
<dbReference type="SUPFAM" id="SSF81891">
    <property type="entry name" value="Poly A polymerase C-terminal region-like"/>
    <property type="match status" value="1"/>
</dbReference>
<dbReference type="InterPro" id="IPR032828">
    <property type="entry name" value="PolyA_RNA-bd"/>
</dbReference>
<dbReference type="SUPFAM" id="SSF81301">
    <property type="entry name" value="Nucleotidyltransferase"/>
    <property type="match status" value="1"/>
</dbReference>
<evidence type="ECO:0000256" key="2">
    <source>
        <dbReference type="ARBA" id="ARBA00022679"/>
    </source>
</evidence>
<evidence type="ECO:0000313" key="13">
    <source>
        <dbReference type="EMBL" id="VAW77036.1"/>
    </source>
</evidence>
<evidence type="ECO:0000256" key="3">
    <source>
        <dbReference type="ARBA" id="ARBA00022694"/>
    </source>
</evidence>
<evidence type="ECO:0000256" key="8">
    <source>
        <dbReference type="ARBA" id="ARBA00022840"/>
    </source>
</evidence>
<keyword evidence="6" id="KW-0547">Nucleotide-binding</keyword>
<keyword evidence="2 13" id="KW-0808">Transferase</keyword>
<sequence>MEIYLVGGAIRDRLLGLPVQERDWVVVGATPEEMLDLGYQQVGKDFPVFLHPQTKEEYALARTERKTGPGYKGFAFHASADVSLEEDLVRRDLTINAMAESSGGELIDLFNGQTDLEQGRLRHVSPAFTEDPVRVLRVARFAAKFGHRKFSVAQSTNALMRSMVANGEIDHLVPERVWAELAKALTTDMPEKFFTVLHGCHALDVLFPEIETNYDTATQELRQCANNSRDPSTRYAALMLAIGDKLPVNVHLDQVTSISKRYRVPNDYTQLASIAIRTADKINSPSAIDMLTIMEISNALKNSPRWQQLLALFQAIGHIDTTTADQLIQAKQVAANINAASLKEQSLQGAEIGKAIREKRREAIAQNLKI</sequence>
<evidence type="ECO:0000256" key="1">
    <source>
        <dbReference type="ARBA" id="ARBA00001946"/>
    </source>
</evidence>
<organism evidence="13">
    <name type="scientific">hydrothermal vent metagenome</name>
    <dbReference type="NCBI Taxonomy" id="652676"/>
    <lineage>
        <taxon>unclassified sequences</taxon>
        <taxon>metagenomes</taxon>
        <taxon>ecological metagenomes</taxon>
    </lineage>
</organism>
<dbReference type="GO" id="GO:0004810">
    <property type="term" value="F:CCA tRNA nucleotidyltransferase activity"/>
    <property type="evidence" value="ECO:0007669"/>
    <property type="project" value="UniProtKB-EC"/>
</dbReference>
<dbReference type="GO" id="GO:0003723">
    <property type="term" value="F:RNA binding"/>
    <property type="evidence" value="ECO:0007669"/>
    <property type="project" value="UniProtKB-KW"/>
</dbReference>
<dbReference type="InterPro" id="IPR043519">
    <property type="entry name" value="NT_sf"/>
</dbReference>
<protein>
    <submittedName>
        <fullName evidence="13">CCA tRNA nucleotidyltransferase</fullName>
        <ecNumber evidence="13">2.7.7.72</ecNumber>
    </submittedName>
</protein>
<evidence type="ECO:0000256" key="9">
    <source>
        <dbReference type="ARBA" id="ARBA00022842"/>
    </source>
</evidence>
<dbReference type="PANTHER" id="PTHR47545:SF1">
    <property type="entry name" value="MULTIFUNCTIONAL CCA PROTEIN"/>
    <property type="match status" value="1"/>
</dbReference>
<evidence type="ECO:0000256" key="4">
    <source>
        <dbReference type="ARBA" id="ARBA00022695"/>
    </source>
</evidence>
<dbReference type="GO" id="GO:0046872">
    <property type="term" value="F:metal ion binding"/>
    <property type="evidence" value="ECO:0007669"/>
    <property type="project" value="UniProtKB-KW"/>
</dbReference>
<dbReference type="AlphaFoldDB" id="A0A3B0Z8L3"/>
<evidence type="ECO:0000256" key="5">
    <source>
        <dbReference type="ARBA" id="ARBA00022723"/>
    </source>
</evidence>
<keyword evidence="7" id="KW-0692">RNA repair</keyword>
<evidence type="ECO:0000256" key="6">
    <source>
        <dbReference type="ARBA" id="ARBA00022741"/>
    </source>
</evidence>
<keyword evidence="8" id="KW-0067">ATP-binding</keyword>
<keyword evidence="3" id="KW-0819">tRNA processing</keyword>
<gene>
    <name evidence="13" type="ORF">MNBD_GAMMA13-1420</name>
</gene>
<dbReference type="GO" id="GO:0042245">
    <property type="term" value="P:RNA repair"/>
    <property type="evidence" value="ECO:0007669"/>
    <property type="project" value="UniProtKB-KW"/>
</dbReference>
<dbReference type="PIRSF" id="PIRSF000813">
    <property type="entry name" value="CCA_bact"/>
    <property type="match status" value="1"/>
</dbReference>
<dbReference type="EC" id="2.7.7.72" evidence="13"/>
<evidence type="ECO:0000256" key="7">
    <source>
        <dbReference type="ARBA" id="ARBA00022800"/>
    </source>
</evidence>
<dbReference type="Pfam" id="PF12627">
    <property type="entry name" value="PolyA_pol_RNAbd"/>
    <property type="match status" value="1"/>
</dbReference>
<comment type="cofactor">
    <cofactor evidence="1">
        <name>Mg(2+)</name>
        <dbReference type="ChEBI" id="CHEBI:18420"/>
    </cofactor>
</comment>
<dbReference type="Gene3D" id="1.10.3090.10">
    <property type="entry name" value="cca-adding enzyme, domain 2"/>
    <property type="match status" value="1"/>
</dbReference>
<dbReference type="HAMAP" id="MF_01262">
    <property type="entry name" value="CCA_bact_type2"/>
    <property type="match status" value="1"/>
</dbReference>
<dbReference type="GO" id="GO:0005524">
    <property type="term" value="F:ATP binding"/>
    <property type="evidence" value="ECO:0007669"/>
    <property type="project" value="UniProtKB-KW"/>
</dbReference>
<dbReference type="EMBL" id="UOFK01000107">
    <property type="protein sequence ID" value="VAW77036.1"/>
    <property type="molecule type" value="Genomic_DNA"/>
</dbReference>
<reference evidence="13" key="1">
    <citation type="submission" date="2018-06" db="EMBL/GenBank/DDBJ databases">
        <authorList>
            <person name="Zhirakovskaya E."/>
        </authorList>
    </citation>
    <scope>NUCLEOTIDE SEQUENCE</scope>
</reference>
<accession>A0A3B0Z8L3</accession>
<dbReference type="InterPro" id="IPR002646">
    <property type="entry name" value="PolA_pol_head_dom"/>
</dbReference>
<dbReference type="Gene3D" id="3.30.460.10">
    <property type="entry name" value="Beta Polymerase, domain 2"/>
    <property type="match status" value="1"/>
</dbReference>
<keyword evidence="10" id="KW-0694">RNA-binding</keyword>
<keyword evidence="4 13" id="KW-0548">Nucleotidyltransferase</keyword>
<dbReference type="PANTHER" id="PTHR47545">
    <property type="entry name" value="MULTIFUNCTIONAL CCA PROTEIN"/>
    <property type="match status" value="1"/>
</dbReference>
<evidence type="ECO:0000256" key="10">
    <source>
        <dbReference type="ARBA" id="ARBA00022884"/>
    </source>
</evidence>